<dbReference type="Ensembl" id="ENSPMGT00000013562.1">
    <property type="protein sequence ID" value="ENSPMGP00000012712.1"/>
    <property type="gene ID" value="ENSPMGG00000010478.1"/>
</dbReference>
<organism evidence="2 3">
    <name type="scientific">Periophthalmus magnuspinnatus</name>
    <dbReference type="NCBI Taxonomy" id="409849"/>
    <lineage>
        <taxon>Eukaryota</taxon>
        <taxon>Metazoa</taxon>
        <taxon>Chordata</taxon>
        <taxon>Craniata</taxon>
        <taxon>Vertebrata</taxon>
        <taxon>Euteleostomi</taxon>
        <taxon>Actinopterygii</taxon>
        <taxon>Neopterygii</taxon>
        <taxon>Teleostei</taxon>
        <taxon>Neoteleostei</taxon>
        <taxon>Acanthomorphata</taxon>
        <taxon>Gobiaria</taxon>
        <taxon>Gobiiformes</taxon>
        <taxon>Gobioidei</taxon>
        <taxon>Gobiidae</taxon>
        <taxon>Oxudercinae</taxon>
        <taxon>Periophthalmus</taxon>
    </lineage>
</organism>
<dbReference type="AlphaFoldDB" id="A0A3B4A6N2"/>
<dbReference type="STRING" id="409849.ENSPMGP00000012712"/>
<proteinExistence type="predicted"/>
<evidence type="ECO:0000313" key="2">
    <source>
        <dbReference type="Ensembl" id="ENSPMGP00000012712.1"/>
    </source>
</evidence>
<feature type="coiled-coil region" evidence="1">
    <location>
        <begin position="286"/>
        <end position="313"/>
    </location>
</feature>
<keyword evidence="1" id="KW-0175">Coiled coil</keyword>
<dbReference type="PANTHER" id="PTHR34649:SF1">
    <property type="entry name" value="CILIA- AND FLAGELLA-ASSOCIATED PROTEIN 99"/>
    <property type="match status" value="1"/>
</dbReference>
<protein>
    <submittedName>
        <fullName evidence="2">Uncharacterized protein</fullName>
    </submittedName>
</protein>
<evidence type="ECO:0000256" key="1">
    <source>
        <dbReference type="SAM" id="Coils"/>
    </source>
</evidence>
<sequence length="394" mass="45661">FILDTVSGCIEHKPLLDIVVSLFYRSPESVSQSDFSMYHVCYLTICFLDQLGLKCFGSIVQSLGVRKVQTQFLLFLFSNLTTLVQEKWMGIYDAEHVQKWRPEIIALLEQLAVKASCVSQLRKAPTKTTEPQEFALTRPKLRAFPVPEIIPELDKVRLSWHIKMNSAAILRQGALVDRQLKQELQMQCLVEGAQEPSAFLHWQNEMREKDLQEQLAKVECRRLEGCISHEEAVLCRSRLTAQNHAAAQLKKEEAAKLMHRYAVKRLQEEKEMKELVQQVSDGHKNAKAAKKKLHAMKQKIKEVSEESQEHLRRAMTDAQAEMIRKCDIIRKIHAIETGGHELLGEMCLCELRERLALLKEAQSAERLQRQQNIHQQRDRRKQMLQHKLHTIQLH</sequence>
<name>A0A3B4A6N2_9GOBI</name>
<reference evidence="2" key="1">
    <citation type="submission" date="2025-08" db="UniProtKB">
        <authorList>
            <consortium name="Ensembl"/>
        </authorList>
    </citation>
    <scope>IDENTIFICATION</scope>
</reference>
<reference evidence="2" key="2">
    <citation type="submission" date="2025-09" db="UniProtKB">
        <authorList>
            <consortium name="Ensembl"/>
        </authorList>
    </citation>
    <scope>IDENTIFICATION</scope>
</reference>
<accession>A0A3B4A6N2</accession>
<evidence type="ECO:0000313" key="3">
    <source>
        <dbReference type="Proteomes" id="UP000261520"/>
    </source>
</evidence>
<dbReference type="InterPro" id="IPR039341">
    <property type="entry name" value="CFAP99"/>
</dbReference>
<keyword evidence="3" id="KW-1185">Reference proteome</keyword>
<dbReference type="PANTHER" id="PTHR34649">
    <property type="entry name" value="CILIA- AND FLAGELLA-ASSOCIATED PROTEIN 99"/>
    <property type="match status" value="1"/>
</dbReference>
<dbReference type="Proteomes" id="UP000261520">
    <property type="component" value="Unplaced"/>
</dbReference>